<protein>
    <submittedName>
        <fullName evidence="9">DNA replication licensing factor REC</fullName>
    </submittedName>
</protein>
<organism evidence="9">
    <name type="scientific">Bactrocera latifrons</name>
    <name type="common">Malaysian fruit fly</name>
    <name type="synonym">Chaetodacus latifrons</name>
    <dbReference type="NCBI Taxonomy" id="174628"/>
    <lineage>
        <taxon>Eukaryota</taxon>
        <taxon>Metazoa</taxon>
        <taxon>Ecdysozoa</taxon>
        <taxon>Arthropoda</taxon>
        <taxon>Hexapoda</taxon>
        <taxon>Insecta</taxon>
        <taxon>Pterygota</taxon>
        <taxon>Neoptera</taxon>
        <taxon>Endopterygota</taxon>
        <taxon>Diptera</taxon>
        <taxon>Brachycera</taxon>
        <taxon>Muscomorpha</taxon>
        <taxon>Tephritoidea</taxon>
        <taxon>Tephritidae</taxon>
        <taxon>Bactrocera</taxon>
        <taxon>Bactrocera</taxon>
    </lineage>
</organism>
<comment type="subcellular location">
    <subcellularLocation>
        <location evidence="1">Nucleus</location>
    </subcellularLocation>
</comment>
<dbReference type="GO" id="GO:0006310">
    <property type="term" value="P:DNA recombination"/>
    <property type="evidence" value="ECO:0007669"/>
    <property type="project" value="UniProtKB-ARBA"/>
</dbReference>
<accession>A0A0K8US94</accession>
<dbReference type="Pfam" id="PF25051">
    <property type="entry name" value="WHD_MCM8"/>
    <property type="match status" value="1"/>
</dbReference>
<keyword evidence="4 7" id="KW-0067">ATP-binding</keyword>
<keyword evidence="5 7" id="KW-0238">DNA-binding</keyword>
<dbReference type="Pfam" id="PF17855">
    <property type="entry name" value="MCM_lid"/>
    <property type="match status" value="1"/>
</dbReference>
<dbReference type="GO" id="GO:0017116">
    <property type="term" value="F:single-stranded DNA helicase activity"/>
    <property type="evidence" value="ECO:0007669"/>
    <property type="project" value="TreeGrafter"/>
</dbReference>
<dbReference type="PROSITE" id="PS50051">
    <property type="entry name" value="MCM_2"/>
    <property type="match status" value="1"/>
</dbReference>
<dbReference type="GO" id="GO:0005524">
    <property type="term" value="F:ATP binding"/>
    <property type="evidence" value="ECO:0007669"/>
    <property type="project" value="UniProtKB-KW"/>
</dbReference>
<evidence type="ECO:0000256" key="4">
    <source>
        <dbReference type="ARBA" id="ARBA00022840"/>
    </source>
</evidence>
<dbReference type="InterPro" id="IPR041562">
    <property type="entry name" value="MCM_lid"/>
</dbReference>
<dbReference type="PRINTS" id="PR01657">
    <property type="entry name" value="MCMFAMILY"/>
</dbReference>
<dbReference type="InterPro" id="IPR031327">
    <property type="entry name" value="MCM"/>
</dbReference>
<evidence type="ECO:0000256" key="5">
    <source>
        <dbReference type="ARBA" id="ARBA00023125"/>
    </source>
</evidence>
<sequence>MNPSSTRPTGRFIRGRGRGGGAYRPYFYFRRNGRTIPAGGRGSTNAPGRANYSGCRGQRRGATQNNYYTHPPNVVLDSSFLRPECYAAPDDIQHTVQSFRADMPPNCPGWHLYFPQEPYNETSELADRIKAVEEYFIKNQETYIFKKIQHEKYFNLEAIHVCGDKTLTTVWPKLKEDMLERTSRTLATFAVAMHKVITMSAVNSATSELVSSSTAYVPRCTLPRKIYVRPNGFAEIDLISHLNRTMIGSLCSVRGAVFAIGIVEAAATWIAYKCPRCGQEQAMRQTGFYISRPHCCKREGCLAKKNFIEQRSSPYTRITPQQIIQLQETNIQAPIDREYDSSNMLDVELKYDLVDTLVAGEEAIICGIIKIRTLDDEQNANPCSSVTTSKLYMKAVSIKKAKHFGHTFTQRDMDAIAMINSEPDSFKLLSHSVAPELHGQEIVKAGILLSLFGGAGSQIHDESEINVLLVGDPGIGKSHLLEMSAKISEKGTFLSGKHWSPATQSLTTALQGRTNHILSSGALTISKTGHCAIDDIDRLASQQDILVQIMQSKMVSLPFPNLYATIAIPTSVIAAANTLRGHYDHSRLLTENTRLSTTLLQQFHLVFLLLDKSNKDLDTSLTDHIRAMHDGIKKNAAIAQRFDRNPKTNNSMNLSLGDEELDDEQYDLSARLKLKYDDFKEEELDLLPPILLKKFIAYARQQLRPLLNAEAAVALKTFYMSLRDKVDEEQSYSVSTSHLEGLIRLSQARARVDFSEEVTRLHVRDVLCIVRHSLEDTALSDYVDRNPATATAPTSQRGTVKKFIQMLQLRSSALGRRIFDYDEIKDMAGRAGISCGVSNLVEMVNLQGYLLKKGPNMYEVMTD</sequence>
<dbReference type="InterPro" id="IPR012340">
    <property type="entry name" value="NA-bd_OB-fold"/>
</dbReference>
<evidence type="ECO:0000313" key="10">
    <source>
        <dbReference type="EMBL" id="JAI31352.1"/>
    </source>
</evidence>
<dbReference type="InterPro" id="IPR033762">
    <property type="entry name" value="MCM_OB"/>
</dbReference>
<keyword evidence="6" id="KW-0539">Nucleus</keyword>
<dbReference type="GO" id="GO:0005634">
    <property type="term" value="C:nucleus"/>
    <property type="evidence" value="ECO:0007669"/>
    <property type="project" value="UniProtKB-SubCell"/>
</dbReference>
<dbReference type="PANTHER" id="PTHR11630">
    <property type="entry name" value="DNA REPLICATION LICENSING FACTOR MCM FAMILY MEMBER"/>
    <property type="match status" value="1"/>
</dbReference>
<evidence type="ECO:0000256" key="6">
    <source>
        <dbReference type="ARBA" id="ARBA00023242"/>
    </source>
</evidence>
<dbReference type="SMART" id="SM00350">
    <property type="entry name" value="MCM"/>
    <property type="match status" value="1"/>
</dbReference>
<dbReference type="GO" id="GO:0042555">
    <property type="term" value="C:MCM complex"/>
    <property type="evidence" value="ECO:0007669"/>
    <property type="project" value="TreeGrafter"/>
</dbReference>
<dbReference type="OrthoDB" id="422555at2759"/>
<dbReference type="GeneID" id="108973465"/>
<dbReference type="Gene3D" id="2.20.28.10">
    <property type="match status" value="1"/>
</dbReference>
<dbReference type="CTD" id="49241"/>
<dbReference type="Gene3D" id="2.40.50.140">
    <property type="entry name" value="Nucleic acid-binding proteins"/>
    <property type="match status" value="1"/>
</dbReference>
<gene>
    <name evidence="9" type="primary">rec_0</name>
    <name evidence="10" type="synonym">rec_1</name>
    <name evidence="10" type="ORF">c0_g1_i1</name>
    <name evidence="9" type="ORF">c0_g1_i5</name>
</gene>
<dbReference type="GO" id="GO:0003697">
    <property type="term" value="F:single-stranded DNA binding"/>
    <property type="evidence" value="ECO:0007669"/>
    <property type="project" value="TreeGrafter"/>
</dbReference>
<evidence type="ECO:0000256" key="2">
    <source>
        <dbReference type="ARBA" id="ARBA00008010"/>
    </source>
</evidence>
<dbReference type="InterPro" id="IPR058767">
    <property type="entry name" value="MCM8_N"/>
</dbReference>
<proteinExistence type="inferred from homology"/>
<reference evidence="9" key="1">
    <citation type="submission" date="2015-06" db="EMBL/GenBank/DDBJ databases">
        <authorList>
            <person name="Hoefler B.C."/>
            <person name="Straight P.D."/>
        </authorList>
    </citation>
    <scope>NUCLEOTIDE SEQUENCE</scope>
</reference>
<dbReference type="SUPFAM" id="SSF52540">
    <property type="entry name" value="P-loop containing nucleoside triphosphate hydrolases"/>
    <property type="match status" value="1"/>
</dbReference>
<dbReference type="Pfam" id="PF00493">
    <property type="entry name" value="MCM"/>
    <property type="match status" value="1"/>
</dbReference>
<evidence type="ECO:0000313" key="9">
    <source>
        <dbReference type="EMBL" id="JAI29569.1"/>
    </source>
</evidence>
<evidence type="ECO:0000256" key="7">
    <source>
        <dbReference type="RuleBase" id="RU004070"/>
    </source>
</evidence>
<dbReference type="InterPro" id="IPR001208">
    <property type="entry name" value="MCM_dom"/>
</dbReference>
<keyword evidence="3 7" id="KW-0547">Nucleotide-binding</keyword>
<dbReference type="Pfam" id="PF26065">
    <property type="entry name" value="MCM8_N"/>
    <property type="match status" value="1"/>
</dbReference>
<evidence type="ECO:0000256" key="1">
    <source>
        <dbReference type="ARBA" id="ARBA00004123"/>
    </source>
</evidence>
<dbReference type="PANTHER" id="PTHR11630:SF47">
    <property type="entry name" value="DNA HELICASE MCM8"/>
    <property type="match status" value="1"/>
</dbReference>
<dbReference type="Gene3D" id="3.40.50.300">
    <property type="entry name" value="P-loop containing nucleotide triphosphate hydrolases"/>
    <property type="match status" value="1"/>
</dbReference>
<comment type="similarity">
    <text evidence="2 7">Belongs to the MCM family.</text>
</comment>
<dbReference type="EMBL" id="GDHF01022745">
    <property type="protein sequence ID" value="JAI29569.1"/>
    <property type="molecule type" value="Transcribed_RNA"/>
</dbReference>
<dbReference type="SUPFAM" id="SSF50249">
    <property type="entry name" value="Nucleic acid-binding proteins"/>
    <property type="match status" value="1"/>
</dbReference>
<dbReference type="CDD" id="cd22247">
    <property type="entry name" value="MCM8_WHD"/>
    <property type="match status" value="1"/>
</dbReference>
<dbReference type="AlphaFoldDB" id="A0A0K8US94"/>
<dbReference type="InterPro" id="IPR027417">
    <property type="entry name" value="P-loop_NTPase"/>
</dbReference>
<evidence type="ECO:0000259" key="8">
    <source>
        <dbReference type="PROSITE" id="PS50051"/>
    </source>
</evidence>
<evidence type="ECO:0000256" key="3">
    <source>
        <dbReference type="ARBA" id="ARBA00022741"/>
    </source>
</evidence>
<dbReference type="EMBL" id="GDHF01020962">
    <property type="protein sequence ID" value="JAI31352.1"/>
    <property type="molecule type" value="Transcribed_RNA"/>
</dbReference>
<dbReference type="Pfam" id="PF17207">
    <property type="entry name" value="MCM_OB"/>
    <property type="match status" value="1"/>
</dbReference>
<name>A0A0K8US94_BACLA</name>
<feature type="domain" description="MCM C-terminal AAA(+) ATPase" evidence="8">
    <location>
        <begin position="425"/>
        <end position="625"/>
    </location>
</feature>
<dbReference type="InterPro" id="IPR056875">
    <property type="entry name" value="MCM8/REC_WHD"/>
</dbReference>